<evidence type="ECO:0000313" key="2">
    <source>
        <dbReference type="EMBL" id="VEL13990.1"/>
    </source>
</evidence>
<evidence type="ECO:0000313" key="3">
    <source>
        <dbReference type="Proteomes" id="UP000784294"/>
    </source>
</evidence>
<feature type="signal peptide" evidence="1">
    <location>
        <begin position="1"/>
        <end position="26"/>
    </location>
</feature>
<dbReference type="OrthoDB" id="205662at2759"/>
<feature type="chain" id="PRO_5019369744" description="CLASP N-terminal domain-containing protein" evidence="1">
    <location>
        <begin position="27"/>
        <end position="105"/>
    </location>
</feature>
<organism evidence="2 3">
    <name type="scientific">Protopolystoma xenopodis</name>
    <dbReference type="NCBI Taxonomy" id="117903"/>
    <lineage>
        <taxon>Eukaryota</taxon>
        <taxon>Metazoa</taxon>
        <taxon>Spiralia</taxon>
        <taxon>Lophotrochozoa</taxon>
        <taxon>Platyhelminthes</taxon>
        <taxon>Monogenea</taxon>
        <taxon>Polyopisthocotylea</taxon>
        <taxon>Polystomatidea</taxon>
        <taxon>Polystomatidae</taxon>
        <taxon>Protopolystoma</taxon>
    </lineage>
</organism>
<reference evidence="2" key="1">
    <citation type="submission" date="2018-11" db="EMBL/GenBank/DDBJ databases">
        <authorList>
            <consortium name="Pathogen Informatics"/>
        </authorList>
    </citation>
    <scope>NUCLEOTIDE SEQUENCE</scope>
</reference>
<sequence length="105" mass="11723">MCVFHPCLFKSFFLLLYSNALSSSDALELLVGKSWKERQEGLNQLNQLLSEHKFIEGSGQIIQETLARLAKSCCDVNKIIGKNSLVLLETFAKAMRCSDAAKLVK</sequence>
<evidence type="ECO:0000256" key="1">
    <source>
        <dbReference type="SAM" id="SignalP"/>
    </source>
</evidence>
<proteinExistence type="predicted"/>
<gene>
    <name evidence="2" type="ORF">PXEA_LOCUS7430</name>
</gene>
<evidence type="ECO:0008006" key="4">
    <source>
        <dbReference type="Google" id="ProtNLM"/>
    </source>
</evidence>
<dbReference type="AlphaFoldDB" id="A0A448WKH7"/>
<name>A0A448WKH7_9PLAT</name>
<keyword evidence="3" id="KW-1185">Reference proteome</keyword>
<dbReference type="InterPro" id="IPR011989">
    <property type="entry name" value="ARM-like"/>
</dbReference>
<keyword evidence="1" id="KW-0732">Signal</keyword>
<comment type="caution">
    <text evidence="2">The sequence shown here is derived from an EMBL/GenBank/DDBJ whole genome shotgun (WGS) entry which is preliminary data.</text>
</comment>
<dbReference type="Proteomes" id="UP000784294">
    <property type="component" value="Unassembled WGS sequence"/>
</dbReference>
<protein>
    <recommendedName>
        <fullName evidence="4">CLASP N-terminal domain-containing protein</fullName>
    </recommendedName>
</protein>
<dbReference type="EMBL" id="CAAALY010019624">
    <property type="protein sequence ID" value="VEL13990.1"/>
    <property type="molecule type" value="Genomic_DNA"/>
</dbReference>
<dbReference type="Gene3D" id="1.25.10.10">
    <property type="entry name" value="Leucine-rich Repeat Variant"/>
    <property type="match status" value="1"/>
</dbReference>
<accession>A0A448WKH7</accession>